<dbReference type="Proteomes" id="UP000838412">
    <property type="component" value="Chromosome 12"/>
</dbReference>
<gene>
    <name evidence="4" type="primary">Hypp6358</name>
    <name evidence="4" type="ORF">BLAG_LOCUS5062</name>
</gene>
<dbReference type="PROSITE" id="PS00028">
    <property type="entry name" value="ZINC_FINGER_C2H2_1"/>
    <property type="match status" value="1"/>
</dbReference>
<proteinExistence type="predicted"/>
<keyword evidence="5" id="KW-1185">Reference proteome</keyword>
<dbReference type="PROSITE" id="PS50157">
    <property type="entry name" value="ZINC_FINGER_C2H2_2"/>
    <property type="match status" value="1"/>
</dbReference>
<feature type="compositionally biased region" description="Acidic residues" evidence="2">
    <location>
        <begin position="7"/>
        <end position="39"/>
    </location>
</feature>
<protein>
    <submittedName>
        <fullName evidence="4">Hypp6358 protein</fullName>
    </submittedName>
</protein>
<evidence type="ECO:0000256" key="2">
    <source>
        <dbReference type="SAM" id="MobiDB-lite"/>
    </source>
</evidence>
<dbReference type="OrthoDB" id="10052386at2759"/>
<feature type="region of interest" description="Disordered" evidence="2">
    <location>
        <begin position="1"/>
        <end position="53"/>
    </location>
</feature>
<organism evidence="4 5">
    <name type="scientific">Branchiostoma lanceolatum</name>
    <name type="common">Common lancelet</name>
    <name type="synonym">Amphioxus lanceolatum</name>
    <dbReference type="NCBI Taxonomy" id="7740"/>
    <lineage>
        <taxon>Eukaryota</taxon>
        <taxon>Metazoa</taxon>
        <taxon>Chordata</taxon>
        <taxon>Cephalochordata</taxon>
        <taxon>Leptocardii</taxon>
        <taxon>Amphioxiformes</taxon>
        <taxon>Branchiostomatidae</taxon>
        <taxon>Branchiostoma</taxon>
    </lineage>
</organism>
<dbReference type="EMBL" id="OV696697">
    <property type="protein sequence ID" value="CAH1241401.1"/>
    <property type="molecule type" value="Genomic_DNA"/>
</dbReference>
<feature type="region of interest" description="Disordered" evidence="2">
    <location>
        <begin position="73"/>
        <end position="128"/>
    </location>
</feature>
<evidence type="ECO:0000313" key="5">
    <source>
        <dbReference type="Proteomes" id="UP000838412"/>
    </source>
</evidence>
<evidence type="ECO:0000256" key="1">
    <source>
        <dbReference type="PROSITE-ProRule" id="PRU00042"/>
    </source>
</evidence>
<evidence type="ECO:0000313" key="4">
    <source>
        <dbReference type="EMBL" id="CAH1241401.1"/>
    </source>
</evidence>
<dbReference type="GO" id="GO:0008270">
    <property type="term" value="F:zinc ion binding"/>
    <property type="evidence" value="ECO:0007669"/>
    <property type="project" value="UniProtKB-KW"/>
</dbReference>
<name>A0A8J9YTE9_BRALA</name>
<feature type="compositionally biased region" description="Gly residues" evidence="2">
    <location>
        <begin position="41"/>
        <end position="53"/>
    </location>
</feature>
<keyword evidence="1" id="KW-0479">Metal-binding</keyword>
<accession>A0A8J9YTE9</accession>
<feature type="compositionally biased region" description="Polar residues" evidence="2">
    <location>
        <begin position="83"/>
        <end position="101"/>
    </location>
</feature>
<reference evidence="4" key="1">
    <citation type="submission" date="2022-01" db="EMBL/GenBank/DDBJ databases">
        <authorList>
            <person name="Braso-Vives M."/>
        </authorList>
    </citation>
    <scope>NUCLEOTIDE SEQUENCE</scope>
</reference>
<dbReference type="InterPro" id="IPR013087">
    <property type="entry name" value="Znf_C2H2_type"/>
</dbReference>
<keyword evidence="1" id="KW-0863">Zinc-finger</keyword>
<feature type="domain" description="C2H2-type" evidence="3">
    <location>
        <begin position="57"/>
        <end position="85"/>
    </location>
</feature>
<keyword evidence="1" id="KW-0862">Zinc</keyword>
<sequence length="179" mass="19324">MARPGDDEFEWNDFDFSDFSDFEDDFDEIEAESDSEEYDPVGGGNATSAGAGGRAELACDVCGKVYKYAGSLSKHKAKDHGTSTEAPQPGTSKAPQPGTSKTGEERGSPDNTSLTGPDKATKSKRKLRGKFGQKCNELFLTPLHDFKALQVHVLYVVLQSSLLYFLNCTFHSSPCVPGG</sequence>
<dbReference type="AlphaFoldDB" id="A0A8J9YTE9"/>
<evidence type="ECO:0000259" key="3">
    <source>
        <dbReference type="PROSITE" id="PS50157"/>
    </source>
</evidence>